<dbReference type="InterPro" id="IPR029069">
    <property type="entry name" value="HotDog_dom_sf"/>
</dbReference>
<proteinExistence type="predicted"/>
<sequence>MRFSEILDSISATGEQCQVTVSDDWMQGRATYGGLVAAVGNEAMRKLVPRDRPLRSLQTTFVGPAAAGTWRIRARVLRIGRAVTLAQCEVLDGDQVAAVQVGVYGMDRESAVLVKPAAVDSPRKVEEINEVRYSPDRFPAFVQHFAMRWALGAKPFSGTRSPSKVFIRHRDPAPLTESHIVGLVDCIPTPALSMYQAPAPGSSLVWMLEFFEHDLEFSPEAWWRIDSDIDAATGGYVNQTGLLHDPNGRPVALSRQLFAVFG</sequence>
<feature type="domain" description="Acyl-CoA thioesterase-like N-terminal HotDog" evidence="1">
    <location>
        <begin position="22"/>
        <end position="99"/>
    </location>
</feature>
<dbReference type="EMBL" id="BLJN01000001">
    <property type="protein sequence ID" value="GFE78226.1"/>
    <property type="molecule type" value="Genomic_DNA"/>
</dbReference>
<keyword evidence="4" id="KW-1185">Reference proteome</keyword>
<dbReference type="Gene3D" id="2.40.160.210">
    <property type="entry name" value="Acyl-CoA thioesterase, double hotdog domain"/>
    <property type="match status" value="1"/>
</dbReference>
<dbReference type="InterPro" id="IPR042171">
    <property type="entry name" value="Acyl-CoA_hotdog"/>
</dbReference>
<organism evidence="3 4">
    <name type="scientific">Steroidobacter agaridevorans</name>
    <dbReference type="NCBI Taxonomy" id="2695856"/>
    <lineage>
        <taxon>Bacteria</taxon>
        <taxon>Pseudomonadati</taxon>
        <taxon>Pseudomonadota</taxon>
        <taxon>Gammaproteobacteria</taxon>
        <taxon>Steroidobacterales</taxon>
        <taxon>Steroidobacteraceae</taxon>
        <taxon>Steroidobacter</taxon>
    </lineage>
</organism>
<accession>A0A829Y5Y5</accession>
<dbReference type="SUPFAM" id="SSF54637">
    <property type="entry name" value="Thioesterase/thiol ester dehydrase-isomerase"/>
    <property type="match status" value="2"/>
</dbReference>
<dbReference type="AlphaFoldDB" id="A0A829Y5Y5"/>
<name>A0A829Y5Y5_9GAMM</name>
<reference evidence="4" key="1">
    <citation type="submission" date="2020-01" db="EMBL/GenBank/DDBJ databases">
        <title>'Steroidobacter agaridevorans' sp. nov., agar-degrading bacteria isolated from rhizosphere soils.</title>
        <authorList>
            <person name="Ikenaga M."/>
            <person name="Kataoka M."/>
            <person name="Murouchi A."/>
            <person name="Katsuragi S."/>
            <person name="Sakai M."/>
        </authorList>
    </citation>
    <scope>NUCLEOTIDE SEQUENCE [LARGE SCALE GENOMIC DNA]</scope>
    <source>
        <strain evidence="4">YU21-B</strain>
    </source>
</reference>
<dbReference type="InterPro" id="IPR049449">
    <property type="entry name" value="TesB_ACOT8-like_N"/>
</dbReference>
<evidence type="ECO:0000313" key="3">
    <source>
        <dbReference type="EMBL" id="GFE78226.1"/>
    </source>
</evidence>
<dbReference type="InterPro" id="IPR049450">
    <property type="entry name" value="ACOT8-like_C"/>
</dbReference>
<evidence type="ECO:0000259" key="1">
    <source>
        <dbReference type="Pfam" id="PF13622"/>
    </source>
</evidence>
<dbReference type="Pfam" id="PF13622">
    <property type="entry name" value="4HBT_3"/>
    <property type="match status" value="1"/>
</dbReference>
<dbReference type="RefSeq" id="WP_161810153.1">
    <property type="nucleotide sequence ID" value="NZ_BLJN01000001.1"/>
</dbReference>
<dbReference type="Proteomes" id="UP000445000">
    <property type="component" value="Unassembled WGS sequence"/>
</dbReference>
<gene>
    <name evidence="3" type="ORF">GCM10011487_02260</name>
</gene>
<evidence type="ECO:0000259" key="2">
    <source>
        <dbReference type="Pfam" id="PF20789"/>
    </source>
</evidence>
<evidence type="ECO:0000313" key="4">
    <source>
        <dbReference type="Proteomes" id="UP000445000"/>
    </source>
</evidence>
<comment type="caution">
    <text evidence="3">The sequence shown here is derived from an EMBL/GenBank/DDBJ whole genome shotgun (WGS) entry which is preliminary data.</text>
</comment>
<feature type="domain" description="Acyl-CoA thioesterase-like C-terminal" evidence="2">
    <location>
        <begin position="130"/>
        <end position="260"/>
    </location>
</feature>
<protein>
    <submittedName>
        <fullName evidence="3">Acyl-CoA thioesterase</fullName>
    </submittedName>
</protein>
<dbReference type="Pfam" id="PF20789">
    <property type="entry name" value="4HBT_3C"/>
    <property type="match status" value="1"/>
</dbReference>